<feature type="domain" description="PGG" evidence="9">
    <location>
        <begin position="276"/>
        <end position="395"/>
    </location>
</feature>
<dbReference type="AlphaFoldDB" id="A0A8B8MVP7"/>
<evidence type="ECO:0000256" key="3">
    <source>
        <dbReference type="ARBA" id="ARBA00022737"/>
    </source>
</evidence>
<keyword evidence="4 8" id="KW-1133">Transmembrane helix</keyword>
<dbReference type="InterPro" id="IPR002110">
    <property type="entry name" value="Ankyrin_rpt"/>
</dbReference>
<keyword evidence="2 8" id="KW-0812">Transmembrane</keyword>
<dbReference type="Pfam" id="PF13962">
    <property type="entry name" value="PGG"/>
    <property type="match status" value="1"/>
</dbReference>
<keyword evidence="3" id="KW-0677">Repeat</keyword>
<evidence type="ECO:0000256" key="7">
    <source>
        <dbReference type="PROSITE-ProRule" id="PRU00023"/>
    </source>
</evidence>
<dbReference type="PANTHER" id="PTHR24186:SF37">
    <property type="entry name" value="PGG DOMAIN-CONTAINING PROTEIN"/>
    <property type="match status" value="1"/>
</dbReference>
<organism evidence="10 11">
    <name type="scientific">Rhodamnia argentea</name>
    <dbReference type="NCBI Taxonomy" id="178133"/>
    <lineage>
        <taxon>Eukaryota</taxon>
        <taxon>Viridiplantae</taxon>
        <taxon>Streptophyta</taxon>
        <taxon>Embryophyta</taxon>
        <taxon>Tracheophyta</taxon>
        <taxon>Spermatophyta</taxon>
        <taxon>Magnoliopsida</taxon>
        <taxon>eudicotyledons</taxon>
        <taxon>Gunneridae</taxon>
        <taxon>Pentapetalae</taxon>
        <taxon>rosids</taxon>
        <taxon>malvids</taxon>
        <taxon>Myrtales</taxon>
        <taxon>Myrtaceae</taxon>
        <taxon>Myrtoideae</taxon>
        <taxon>Myrteae</taxon>
        <taxon>Australasian group</taxon>
        <taxon>Rhodamnia</taxon>
    </lineage>
</organism>
<dbReference type="PANTHER" id="PTHR24186">
    <property type="entry name" value="PROTEIN PHOSPHATASE 1 REGULATORY SUBUNIT"/>
    <property type="match status" value="1"/>
</dbReference>
<name>A0A8B8MVP7_9MYRT</name>
<dbReference type="GeneID" id="115727982"/>
<dbReference type="PROSITE" id="PS50088">
    <property type="entry name" value="ANK_REPEAT"/>
    <property type="match status" value="3"/>
</dbReference>
<evidence type="ECO:0000256" key="4">
    <source>
        <dbReference type="ARBA" id="ARBA00022989"/>
    </source>
</evidence>
<evidence type="ECO:0000256" key="8">
    <source>
        <dbReference type="SAM" id="Phobius"/>
    </source>
</evidence>
<dbReference type="KEGG" id="rarg:115727982"/>
<feature type="repeat" description="ANK" evidence="7">
    <location>
        <begin position="68"/>
        <end position="89"/>
    </location>
</feature>
<feature type="transmembrane region" description="Helical" evidence="8">
    <location>
        <begin position="410"/>
        <end position="431"/>
    </location>
</feature>
<dbReference type="RefSeq" id="XP_030514167.1">
    <property type="nucleotide sequence ID" value="XM_030658307.2"/>
</dbReference>
<dbReference type="GO" id="GO:0005886">
    <property type="term" value="C:plasma membrane"/>
    <property type="evidence" value="ECO:0007669"/>
    <property type="project" value="TreeGrafter"/>
</dbReference>
<evidence type="ECO:0000256" key="2">
    <source>
        <dbReference type="ARBA" id="ARBA00022692"/>
    </source>
</evidence>
<keyword evidence="6 8" id="KW-0472">Membrane</keyword>
<dbReference type="OrthoDB" id="1585477at2759"/>
<feature type="repeat" description="ANK" evidence="7">
    <location>
        <begin position="102"/>
        <end position="124"/>
    </location>
</feature>
<dbReference type="Proteomes" id="UP000827889">
    <property type="component" value="Chromosome 4"/>
</dbReference>
<feature type="repeat" description="ANK" evidence="7">
    <location>
        <begin position="173"/>
        <end position="206"/>
    </location>
</feature>
<dbReference type="Gene3D" id="1.25.40.20">
    <property type="entry name" value="Ankyrin repeat-containing domain"/>
    <property type="match status" value="1"/>
</dbReference>
<dbReference type="SMART" id="SM00248">
    <property type="entry name" value="ANK"/>
    <property type="match status" value="6"/>
</dbReference>
<evidence type="ECO:0000256" key="1">
    <source>
        <dbReference type="ARBA" id="ARBA00004141"/>
    </source>
</evidence>
<reference evidence="11" key="1">
    <citation type="submission" date="2025-08" db="UniProtKB">
        <authorList>
            <consortium name="RefSeq"/>
        </authorList>
    </citation>
    <scope>IDENTIFICATION</scope>
    <source>
        <tissue evidence="11">Leaf</tissue>
    </source>
</reference>
<evidence type="ECO:0000256" key="5">
    <source>
        <dbReference type="ARBA" id="ARBA00023043"/>
    </source>
</evidence>
<comment type="subcellular location">
    <subcellularLocation>
        <location evidence="1">Membrane</location>
        <topology evidence="1">Multi-pass membrane protein</topology>
    </subcellularLocation>
</comment>
<keyword evidence="10" id="KW-1185">Reference proteome</keyword>
<accession>A0A8B8MVP7</accession>
<protein>
    <submittedName>
        <fullName evidence="11">Ankyrin repeat-containing protein BDA1-like</fullName>
    </submittedName>
</protein>
<dbReference type="Pfam" id="PF12796">
    <property type="entry name" value="Ank_2"/>
    <property type="match status" value="2"/>
</dbReference>
<dbReference type="InterPro" id="IPR036770">
    <property type="entry name" value="Ankyrin_rpt-contain_sf"/>
</dbReference>
<evidence type="ECO:0000256" key="6">
    <source>
        <dbReference type="ARBA" id="ARBA00023136"/>
    </source>
</evidence>
<feature type="transmembrane region" description="Helical" evidence="8">
    <location>
        <begin position="377"/>
        <end position="398"/>
    </location>
</feature>
<dbReference type="InterPro" id="IPR026961">
    <property type="entry name" value="PGG_dom"/>
</dbReference>
<feature type="transmembrane region" description="Helical" evidence="8">
    <location>
        <begin position="283"/>
        <end position="301"/>
    </location>
</feature>
<sequence>MNKLHEVAMRGDLAALQDLLLQDPQILHKPTSSPDGTPLHVSCLLGHTSFTKQLLTHNPELAKETDSRGSLPLHVACAKGHVEIVRALLAVDPEGSLRWDREGRTPLHLGAIKGRAEVLGDLIRAKPEAARVVTSQGESAFHLCVKSNRVEALKVVVGCVGRNDEFVGCRDKDGNTILHLAVARKQLELIKYLLSSTGIEVNAQNAKGFTALDVLSEGPRDLRDMEIKQLLQRAGASLIYQTSLGRDTIEAIPIAQPYVKQKSDTKPPVMKHKHKDWLGRKRSALIVVASLIATVAFQATLSPPGGFWQDDFTADPAKNGKEKSHHVGMAVMATSLPQAYGQFMIFNTLAFLSSLSIILLVVSGLPMKRRRWMWTQMVTMWIAITALTFTYFIAWIHMTPEDDRGVFNTVTRVSVFLWLCLMGLVFLGNVVRMVRWFSRKFGHLKVKEREASTVVEENEDNEL</sequence>
<gene>
    <name evidence="11" type="primary">LOC115727982</name>
</gene>
<evidence type="ECO:0000313" key="10">
    <source>
        <dbReference type="Proteomes" id="UP000827889"/>
    </source>
</evidence>
<feature type="transmembrane region" description="Helical" evidence="8">
    <location>
        <begin position="343"/>
        <end position="365"/>
    </location>
</feature>
<dbReference type="SUPFAM" id="SSF48403">
    <property type="entry name" value="Ankyrin repeat"/>
    <property type="match status" value="1"/>
</dbReference>
<keyword evidence="5 7" id="KW-0040">ANK repeat</keyword>
<evidence type="ECO:0000313" key="11">
    <source>
        <dbReference type="RefSeq" id="XP_030514167.1"/>
    </source>
</evidence>
<evidence type="ECO:0000259" key="9">
    <source>
        <dbReference type="Pfam" id="PF13962"/>
    </source>
</evidence>
<proteinExistence type="predicted"/>
<dbReference type="PROSITE" id="PS50297">
    <property type="entry name" value="ANK_REP_REGION"/>
    <property type="match status" value="3"/>
</dbReference>